<dbReference type="KEGG" id="lgi:LOTGIDRAFT_238301"/>
<name>V4B1J2_LOTGI</name>
<feature type="domain" description="DUF4773" evidence="1">
    <location>
        <begin position="130"/>
        <end position="248"/>
    </location>
</feature>
<dbReference type="EMBL" id="KB200522">
    <property type="protein sequence ID" value="ESP01171.1"/>
    <property type="molecule type" value="Genomic_DNA"/>
</dbReference>
<dbReference type="Proteomes" id="UP000030746">
    <property type="component" value="Unassembled WGS sequence"/>
</dbReference>
<protein>
    <recommendedName>
        <fullName evidence="1">DUF4773 domain-containing protein</fullName>
    </recommendedName>
</protein>
<dbReference type="HOGENOM" id="CLU_1035422_0_0_1"/>
<reference evidence="2 3" key="1">
    <citation type="journal article" date="2013" name="Nature">
        <title>Insights into bilaterian evolution from three spiralian genomes.</title>
        <authorList>
            <person name="Simakov O."/>
            <person name="Marletaz F."/>
            <person name="Cho S.J."/>
            <person name="Edsinger-Gonzales E."/>
            <person name="Havlak P."/>
            <person name="Hellsten U."/>
            <person name="Kuo D.H."/>
            <person name="Larsson T."/>
            <person name="Lv J."/>
            <person name="Arendt D."/>
            <person name="Savage R."/>
            <person name="Osoegawa K."/>
            <person name="de Jong P."/>
            <person name="Grimwood J."/>
            <person name="Chapman J.A."/>
            <person name="Shapiro H."/>
            <person name="Aerts A."/>
            <person name="Otillar R.P."/>
            <person name="Terry A.Y."/>
            <person name="Boore J.L."/>
            <person name="Grigoriev I.V."/>
            <person name="Lindberg D.R."/>
            <person name="Seaver E.C."/>
            <person name="Weisblat D.A."/>
            <person name="Putnam N.H."/>
            <person name="Rokhsar D.S."/>
        </authorList>
    </citation>
    <scope>NUCLEOTIDE SEQUENCE [LARGE SCALE GENOMIC DNA]</scope>
</reference>
<dbReference type="AlphaFoldDB" id="V4B1J2"/>
<dbReference type="OrthoDB" id="5952164at2759"/>
<dbReference type="GeneID" id="20250718"/>
<dbReference type="Pfam" id="PF15998">
    <property type="entry name" value="DUF4773"/>
    <property type="match status" value="1"/>
</dbReference>
<dbReference type="InterPro" id="IPR031941">
    <property type="entry name" value="DUF4773"/>
</dbReference>
<gene>
    <name evidence="2" type="ORF">LOTGIDRAFT_238301</name>
</gene>
<dbReference type="PANTHER" id="PTHR36299">
    <property type="entry name" value="AGAP008005-PA"/>
    <property type="match status" value="1"/>
</dbReference>
<dbReference type="RefSeq" id="XP_009048114.1">
    <property type="nucleotide sequence ID" value="XM_009049866.1"/>
</dbReference>
<evidence type="ECO:0000313" key="2">
    <source>
        <dbReference type="EMBL" id="ESP01171.1"/>
    </source>
</evidence>
<evidence type="ECO:0000313" key="3">
    <source>
        <dbReference type="Proteomes" id="UP000030746"/>
    </source>
</evidence>
<keyword evidence="3" id="KW-1185">Reference proteome</keyword>
<dbReference type="OMA" id="MYRRKHI"/>
<accession>V4B1J2</accession>
<evidence type="ECO:0000259" key="1">
    <source>
        <dbReference type="Pfam" id="PF15998"/>
    </source>
</evidence>
<dbReference type="PANTHER" id="PTHR36299:SF2">
    <property type="entry name" value="DUF4773 DOMAIN-CONTAINING PROTEIN"/>
    <property type="match status" value="1"/>
</dbReference>
<organism evidence="2 3">
    <name type="scientific">Lottia gigantea</name>
    <name type="common">Giant owl limpet</name>
    <dbReference type="NCBI Taxonomy" id="225164"/>
    <lineage>
        <taxon>Eukaryota</taxon>
        <taxon>Metazoa</taxon>
        <taxon>Spiralia</taxon>
        <taxon>Lophotrochozoa</taxon>
        <taxon>Mollusca</taxon>
        <taxon>Gastropoda</taxon>
        <taxon>Patellogastropoda</taxon>
        <taxon>Lottioidea</taxon>
        <taxon>Lottiidae</taxon>
        <taxon>Lottia</taxon>
    </lineage>
</organism>
<sequence length="269" mass="30650">MKDGPKTTQIVQEKDSGKLDQMFRKIKNKTIEIGKKLKSKTIVAGGHVKNKTIEHLKVLGMIKPENKTKYVSYPGKFNLSITLEDISNIMKDTEFMKKLHPLDLNGPILSSTKNRTANFTFNMDYHIGFCDCWERHCVCCARVANKRLHLNSTICSNFTFISKTHELDLKVLLDDQIIHKDIISADEPPLMCLGSVSKVVDICIHFFNVTFKVNAHEDHKTQLLGCTDFSLNLFNKTIGAHPVDCFQIPGDTNQKHKEHSFNLFGNWMP</sequence>
<proteinExistence type="predicted"/>
<dbReference type="CTD" id="20250718"/>